<dbReference type="PANTHER" id="PTHR11070:SF63">
    <property type="entry name" value="DNA HELICASE IV"/>
    <property type="match status" value="1"/>
</dbReference>
<comment type="catalytic activity">
    <reaction evidence="8">
        <text>ATP + H2O = ADP + phosphate + H(+)</text>
        <dbReference type="Rhea" id="RHEA:13065"/>
        <dbReference type="ChEBI" id="CHEBI:15377"/>
        <dbReference type="ChEBI" id="CHEBI:15378"/>
        <dbReference type="ChEBI" id="CHEBI:30616"/>
        <dbReference type="ChEBI" id="CHEBI:43474"/>
        <dbReference type="ChEBI" id="CHEBI:456216"/>
        <dbReference type="EC" id="5.6.2.4"/>
    </reaction>
</comment>
<dbReference type="Pfam" id="PF13361">
    <property type="entry name" value="UvrD_C"/>
    <property type="match status" value="1"/>
</dbReference>
<proteinExistence type="predicted"/>
<dbReference type="InterPro" id="IPR012340">
    <property type="entry name" value="NA-bd_OB-fold"/>
</dbReference>
<dbReference type="InterPro" id="IPR027417">
    <property type="entry name" value="P-loop_NTPase"/>
</dbReference>
<evidence type="ECO:0000256" key="6">
    <source>
        <dbReference type="ARBA" id="ARBA00034617"/>
    </source>
</evidence>
<dbReference type="EC" id="5.6.2.4" evidence="7"/>
<dbReference type="PANTHER" id="PTHR11070">
    <property type="entry name" value="UVRD / RECB / PCRA DNA HELICASE FAMILY MEMBER"/>
    <property type="match status" value="1"/>
</dbReference>
<dbReference type="GO" id="GO:0000725">
    <property type="term" value="P:recombinational repair"/>
    <property type="evidence" value="ECO:0007669"/>
    <property type="project" value="TreeGrafter"/>
</dbReference>
<dbReference type="GO" id="GO:0043138">
    <property type="term" value="F:3'-5' DNA helicase activity"/>
    <property type="evidence" value="ECO:0007669"/>
    <property type="project" value="UniProtKB-EC"/>
</dbReference>
<dbReference type="SUPFAM" id="SSF52540">
    <property type="entry name" value="P-loop containing nucleoside triphosphate hydrolases"/>
    <property type="match status" value="1"/>
</dbReference>
<dbReference type="GO" id="GO:0005524">
    <property type="term" value="F:ATP binding"/>
    <property type="evidence" value="ECO:0007669"/>
    <property type="project" value="UniProtKB-UniRule"/>
</dbReference>
<dbReference type="SUPFAM" id="SSF50249">
    <property type="entry name" value="Nucleic acid-binding proteins"/>
    <property type="match status" value="1"/>
</dbReference>
<protein>
    <recommendedName>
        <fullName evidence="7">DNA 3'-5' helicase</fullName>
        <ecNumber evidence="7">5.6.2.4</ecNumber>
    </recommendedName>
</protein>
<evidence type="ECO:0000259" key="10">
    <source>
        <dbReference type="PROSITE" id="PS51198"/>
    </source>
</evidence>
<evidence type="ECO:0000256" key="8">
    <source>
        <dbReference type="ARBA" id="ARBA00048988"/>
    </source>
</evidence>
<feature type="domain" description="UvrD-like helicase ATP-binding" evidence="10">
    <location>
        <begin position="254"/>
        <end position="717"/>
    </location>
</feature>
<keyword evidence="1 9" id="KW-0547">Nucleotide-binding</keyword>
<reference evidence="12" key="1">
    <citation type="submission" date="2017-11" db="EMBL/GenBank/DDBJ databases">
        <title>Phenotypic and genomic properties of facultatively anaerobic sulfur-reducing natronoarchaea from hypersaline soda lakes.</title>
        <authorList>
            <person name="Sorokin D.Y."/>
            <person name="Kublanov I.V."/>
            <person name="Roman P."/>
            <person name="Sinninghe Damste J.S."/>
            <person name="Golyshin P.N."/>
            <person name="Rojo D."/>
            <person name="Ciordia S."/>
            <person name="Mena M.D.C."/>
            <person name="Ferrer M."/>
            <person name="Messina E."/>
            <person name="Smedile F."/>
            <person name="La Spada G."/>
            <person name="La Cono V."/>
            <person name="Yakimov M.M."/>
        </authorList>
    </citation>
    <scope>NUCLEOTIDE SEQUENCE [LARGE SCALE GENOMIC DNA]</scope>
    <source>
        <strain evidence="12">AArc-Sl</strain>
    </source>
</reference>
<accession>A0A343TJJ3</accession>
<dbReference type="InterPro" id="IPR014016">
    <property type="entry name" value="UvrD-like_ATP-bd"/>
</dbReference>
<dbReference type="GO" id="GO:0003677">
    <property type="term" value="F:DNA binding"/>
    <property type="evidence" value="ECO:0007669"/>
    <property type="project" value="InterPro"/>
</dbReference>
<dbReference type="PROSITE" id="PS51198">
    <property type="entry name" value="UVRD_HELICASE_ATP_BIND"/>
    <property type="match status" value="1"/>
</dbReference>
<evidence type="ECO:0000256" key="2">
    <source>
        <dbReference type="ARBA" id="ARBA00022801"/>
    </source>
</evidence>
<evidence type="ECO:0000256" key="9">
    <source>
        <dbReference type="PROSITE-ProRule" id="PRU00560"/>
    </source>
</evidence>
<evidence type="ECO:0000313" key="11">
    <source>
        <dbReference type="EMBL" id="AUX09265.1"/>
    </source>
</evidence>
<keyword evidence="4 9" id="KW-0067">ATP-binding</keyword>
<feature type="binding site" evidence="9">
    <location>
        <begin position="275"/>
        <end position="282"/>
    </location>
    <ligand>
        <name>ATP</name>
        <dbReference type="ChEBI" id="CHEBI:30616"/>
    </ligand>
</feature>
<dbReference type="EMBL" id="CP025066">
    <property type="protein sequence ID" value="AUX09265.1"/>
    <property type="molecule type" value="Genomic_DNA"/>
</dbReference>
<dbReference type="InterPro" id="IPR000212">
    <property type="entry name" value="DNA_helicase_UvrD/REP"/>
</dbReference>
<dbReference type="RefSeq" id="WP_119817575.1">
    <property type="nucleotide sequence ID" value="NZ_CP025066.1"/>
</dbReference>
<organism evidence="11 12">
    <name type="scientific">Halalkaliarchaeum desulfuricum</name>
    <dbReference type="NCBI Taxonomy" id="2055893"/>
    <lineage>
        <taxon>Archaea</taxon>
        <taxon>Methanobacteriati</taxon>
        <taxon>Methanobacteriota</taxon>
        <taxon>Stenosarchaea group</taxon>
        <taxon>Halobacteria</taxon>
        <taxon>Halobacteriales</taxon>
        <taxon>Haloferacaceae</taxon>
        <taxon>Halalkaliarchaeum</taxon>
    </lineage>
</organism>
<evidence type="ECO:0000313" key="12">
    <source>
        <dbReference type="Proteomes" id="UP000263012"/>
    </source>
</evidence>
<dbReference type="Gene3D" id="2.40.50.140">
    <property type="entry name" value="Nucleic acid-binding proteins"/>
    <property type="match status" value="1"/>
</dbReference>
<gene>
    <name evidence="11" type="primary">helD</name>
    <name evidence="11" type="ORF">AArcSl_1636</name>
</gene>
<evidence type="ECO:0000256" key="7">
    <source>
        <dbReference type="ARBA" id="ARBA00034808"/>
    </source>
</evidence>
<dbReference type="CDD" id="cd04491">
    <property type="entry name" value="SoSSB_OBF"/>
    <property type="match status" value="1"/>
</dbReference>
<keyword evidence="5" id="KW-0413">Isomerase</keyword>
<sequence>MSWEELQRELDRDERRLWRRLLPRPVHIRLFGDPGEQRRRYEVTRERTKTRYEDLSSEIEEPLAELAADLAPAMETGQAIDDAASHELTIDHLRADIDAFRTELDEQLPDEHSPESFLRSGEQRTLADWERQIDRLETFLNAKMAFNERLPAIERAKRTLDTRMEGYRSYEQYLTRPEQNEIDRLCDQIGDHIDDLHQTVDLELLADADRQRLADVETELETIVDHFRDYNAEFVDRRCAEYDRLFSDIDGEGNDLNRAQREAIVTNGVRNLIVAGAGTGKTLALTYRVAYLVAEGVDPARIAALTYTRQAAREMDLRLEEQFGIDRADVRTIHSFAYEIAQKTADGYLDVADGQDLYNLIDEVIRDARNGDHDQFLEHYTRFLFHYDHTHLKEADFDSRTAYLAERREESYETLAGETVASRAERVIADFLFTHDVTYQYEAVATWADSADDRGEYRPDFYLPEDGLYIEHWGIDENGEVAPWFTWSTEEYHEKLVWAREQFADSDQTLIETYEFEYETNRLEAALRHRLEHAGVELRRLDFEEFVDRAFEYNEKERDIKELLASFVHNAKTFRVDADDARERLTPTDPRQYHFGHCGAFVLEAYNAYLTRAGLVDFDDMINEAIAAIRDDPDSYRSQYEHLLIDEFQDVSRHQLELIRALTGDDDQHDAPRLFCVGDDWQSIYSFQGADVDQFIAFEEHFGPAVETRLTENYRNPETVLDAGNDLIANNDHQIEKTVRSAGGHDCQPTLHVLDGYTDTAYERRVGQYAVDLVEQRLEKRTDTKPGDAMVLCRFDAGAPFIDRVKSELERRNIPYDGKNEHYRPGDIPGEYDPDFNPDAGVAVYSIHQAKGREAEQVIVLNVVSGTYGFPANHRENTLIAPVQELETATIEEERRLFYVALTRAESEVHVLTRAGQWSPFIEEIQPYLSVNRSVASLTPGDEEESITAKVRLLWEDLHDTQHQAGVLEDQSGTIKFVSWANESPPTVKEGVWYRFENVKIEEFNGDPQVQFGAETTATRLYCGEQAR</sequence>
<keyword evidence="2 9" id="KW-0378">Hydrolase</keyword>
<evidence type="ECO:0000256" key="1">
    <source>
        <dbReference type="ARBA" id="ARBA00022741"/>
    </source>
</evidence>
<dbReference type="Pfam" id="PF00580">
    <property type="entry name" value="UvrD-helicase"/>
    <property type="match status" value="1"/>
</dbReference>
<dbReference type="Gene3D" id="3.40.50.300">
    <property type="entry name" value="P-loop containing nucleotide triphosphate hydrolases"/>
    <property type="match status" value="3"/>
</dbReference>
<name>A0A343TJJ3_9EURY</name>
<dbReference type="AlphaFoldDB" id="A0A343TJJ3"/>
<dbReference type="KEGG" id="hdf:AArcSl_1636"/>
<evidence type="ECO:0000256" key="3">
    <source>
        <dbReference type="ARBA" id="ARBA00022806"/>
    </source>
</evidence>
<evidence type="ECO:0000256" key="4">
    <source>
        <dbReference type="ARBA" id="ARBA00022840"/>
    </source>
</evidence>
<evidence type="ECO:0000256" key="5">
    <source>
        <dbReference type="ARBA" id="ARBA00023235"/>
    </source>
</evidence>
<dbReference type="GO" id="GO:0016887">
    <property type="term" value="F:ATP hydrolysis activity"/>
    <property type="evidence" value="ECO:0007669"/>
    <property type="project" value="RHEA"/>
</dbReference>
<keyword evidence="12" id="KW-1185">Reference proteome</keyword>
<comment type="catalytic activity">
    <reaction evidence="6">
        <text>Couples ATP hydrolysis with the unwinding of duplex DNA by translocating in the 3'-5' direction.</text>
        <dbReference type="EC" id="5.6.2.4"/>
    </reaction>
</comment>
<dbReference type="Proteomes" id="UP000263012">
    <property type="component" value="Chromosome"/>
</dbReference>
<dbReference type="OrthoDB" id="203178at2157"/>
<dbReference type="InterPro" id="IPR014017">
    <property type="entry name" value="DNA_helicase_UvrD-like_C"/>
</dbReference>
<keyword evidence="3 9" id="KW-0347">Helicase</keyword>
<dbReference type="GeneID" id="37877988"/>